<dbReference type="OrthoDB" id="185373at2759"/>
<dbReference type="STRING" id="1328759.A0A5C2SEK3"/>
<evidence type="ECO:0000313" key="1">
    <source>
        <dbReference type="EMBL" id="RPD62170.1"/>
    </source>
</evidence>
<keyword evidence="2" id="KW-1185">Reference proteome</keyword>
<evidence type="ECO:0000313" key="2">
    <source>
        <dbReference type="Proteomes" id="UP000313359"/>
    </source>
</evidence>
<organism evidence="1 2">
    <name type="scientific">Lentinus tigrinus ALCF2SS1-6</name>
    <dbReference type="NCBI Taxonomy" id="1328759"/>
    <lineage>
        <taxon>Eukaryota</taxon>
        <taxon>Fungi</taxon>
        <taxon>Dikarya</taxon>
        <taxon>Basidiomycota</taxon>
        <taxon>Agaricomycotina</taxon>
        <taxon>Agaricomycetes</taxon>
        <taxon>Polyporales</taxon>
        <taxon>Polyporaceae</taxon>
        <taxon>Lentinus</taxon>
    </lineage>
</organism>
<gene>
    <name evidence="1" type="ORF">L227DRAFT_585396</name>
</gene>
<dbReference type="Proteomes" id="UP000313359">
    <property type="component" value="Unassembled WGS sequence"/>
</dbReference>
<dbReference type="AlphaFoldDB" id="A0A5C2SEK3"/>
<evidence type="ECO:0008006" key="3">
    <source>
        <dbReference type="Google" id="ProtNLM"/>
    </source>
</evidence>
<protein>
    <recommendedName>
        <fullName evidence="3">Pentacotripeptide-repeat region of PRORP domain-containing protein</fullName>
    </recommendedName>
</protein>
<accession>A0A5C2SEK3</accession>
<sequence>MPFSGQIINIAISLLRIPVRRLVPNVATRRLSVPAIAPSPPLRAHKVEDRDSPEQTRSHPWLDNQSRFRLYETSIVFFLRHGEVMKASILYARMTREGFIPPVILRAQMCVITAAEQAAPDEVVLDAVRLAVTNDSFNEDALLWLLLILGDGLRAPPQLMENVVYEFLKSQPPDYEISSRTRNYVAQAYLRAGDREGASRWSSKRFVPPSPNASSNVPSPYTTLLQDLAASDPSFSQYESALAEMRSEMPFLVPNLPFFNALLSHEVNGRNFAAVFAIYERMMALRSATVTPDGVTFSTIFRAISRLSTPSRTRRRRRELRPPENMPHPRTVYRDMLTCHAEQQTASGSLISPALTVPAIHAALGVFMGRHDYPAAFNVVHAFRAYPTHLGKPVLTTYHIVIRSIFERIKVELPQIPLEVEPQRIWTYRFLALHELPRHRRASIPFNLEMLRRILVMGTEPRLNLEFIHVPLSDQGVQAEVVEMQKHGIPTPLEFVGAEPVPEAKPFGVAPLGRILRRAILASMEDEVDPPYARHVSSAIADVKAELVPRG</sequence>
<name>A0A5C2SEK3_9APHY</name>
<dbReference type="EMBL" id="ML122260">
    <property type="protein sequence ID" value="RPD62170.1"/>
    <property type="molecule type" value="Genomic_DNA"/>
</dbReference>
<proteinExistence type="predicted"/>
<reference evidence="1" key="1">
    <citation type="journal article" date="2018" name="Genome Biol. Evol.">
        <title>Genomics and development of Lentinus tigrinus, a white-rot wood-decaying mushroom with dimorphic fruiting bodies.</title>
        <authorList>
            <person name="Wu B."/>
            <person name="Xu Z."/>
            <person name="Knudson A."/>
            <person name="Carlson A."/>
            <person name="Chen N."/>
            <person name="Kovaka S."/>
            <person name="LaButti K."/>
            <person name="Lipzen A."/>
            <person name="Pennachio C."/>
            <person name="Riley R."/>
            <person name="Schakwitz W."/>
            <person name="Umezawa K."/>
            <person name="Ohm R.A."/>
            <person name="Grigoriev I.V."/>
            <person name="Nagy L.G."/>
            <person name="Gibbons J."/>
            <person name="Hibbett D."/>
        </authorList>
    </citation>
    <scope>NUCLEOTIDE SEQUENCE [LARGE SCALE GENOMIC DNA]</scope>
    <source>
        <strain evidence="1">ALCF2SS1-6</strain>
    </source>
</reference>